<keyword evidence="2" id="KW-1185">Reference proteome</keyword>
<reference evidence="1 2" key="1">
    <citation type="journal article" date="2017" name="Genome Biol.">
        <title>New reference genome sequences of hot pepper reveal the massive evolution of plant disease-resistance genes by retroduplication.</title>
        <authorList>
            <person name="Kim S."/>
            <person name="Park J."/>
            <person name="Yeom S.I."/>
            <person name="Kim Y.M."/>
            <person name="Seo E."/>
            <person name="Kim K.T."/>
            <person name="Kim M.S."/>
            <person name="Lee J.M."/>
            <person name="Cheong K."/>
            <person name="Shin H.S."/>
            <person name="Kim S.B."/>
            <person name="Han K."/>
            <person name="Lee J."/>
            <person name="Park M."/>
            <person name="Lee H.A."/>
            <person name="Lee H.Y."/>
            <person name="Lee Y."/>
            <person name="Oh S."/>
            <person name="Lee J.H."/>
            <person name="Choi E."/>
            <person name="Choi E."/>
            <person name="Lee S.E."/>
            <person name="Jeon J."/>
            <person name="Kim H."/>
            <person name="Choi G."/>
            <person name="Song H."/>
            <person name="Lee J."/>
            <person name="Lee S.C."/>
            <person name="Kwon J.K."/>
            <person name="Lee H.Y."/>
            <person name="Koo N."/>
            <person name="Hong Y."/>
            <person name="Kim R.W."/>
            <person name="Kang W.H."/>
            <person name="Huh J.H."/>
            <person name="Kang B.C."/>
            <person name="Yang T.J."/>
            <person name="Lee Y.H."/>
            <person name="Bennetzen J.L."/>
            <person name="Choi D."/>
        </authorList>
    </citation>
    <scope>NUCLEOTIDE SEQUENCE [LARGE SCALE GENOMIC DNA]</scope>
    <source>
        <strain evidence="2">cv. PBC81</strain>
    </source>
</reference>
<organism evidence="1 2">
    <name type="scientific">Capsicum baccatum</name>
    <name type="common">Peruvian pepper</name>
    <dbReference type="NCBI Taxonomy" id="33114"/>
    <lineage>
        <taxon>Eukaryota</taxon>
        <taxon>Viridiplantae</taxon>
        <taxon>Streptophyta</taxon>
        <taxon>Embryophyta</taxon>
        <taxon>Tracheophyta</taxon>
        <taxon>Spermatophyta</taxon>
        <taxon>Magnoliopsida</taxon>
        <taxon>eudicotyledons</taxon>
        <taxon>Gunneridae</taxon>
        <taxon>Pentapetalae</taxon>
        <taxon>asterids</taxon>
        <taxon>lamiids</taxon>
        <taxon>Solanales</taxon>
        <taxon>Solanaceae</taxon>
        <taxon>Solanoideae</taxon>
        <taxon>Capsiceae</taxon>
        <taxon>Capsicum</taxon>
    </lineage>
</organism>
<proteinExistence type="predicted"/>
<gene>
    <name evidence="1" type="ORF">CQW23_03530</name>
</gene>
<dbReference type="Proteomes" id="UP000224567">
    <property type="component" value="Unassembled WGS sequence"/>
</dbReference>
<reference evidence="2" key="2">
    <citation type="journal article" date="2017" name="J. Anim. Genet.">
        <title>Multiple reference genome sequences of hot pepper reveal the massive evolution of plant disease resistance genes by retroduplication.</title>
        <authorList>
            <person name="Kim S."/>
            <person name="Park J."/>
            <person name="Yeom S.-I."/>
            <person name="Kim Y.-M."/>
            <person name="Seo E."/>
            <person name="Kim K.-T."/>
            <person name="Kim M.-S."/>
            <person name="Lee J.M."/>
            <person name="Cheong K."/>
            <person name="Shin H.-S."/>
            <person name="Kim S.-B."/>
            <person name="Han K."/>
            <person name="Lee J."/>
            <person name="Park M."/>
            <person name="Lee H.-A."/>
            <person name="Lee H.-Y."/>
            <person name="Lee Y."/>
            <person name="Oh S."/>
            <person name="Lee J.H."/>
            <person name="Choi E."/>
            <person name="Choi E."/>
            <person name="Lee S.E."/>
            <person name="Jeon J."/>
            <person name="Kim H."/>
            <person name="Choi G."/>
            <person name="Song H."/>
            <person name="Lee J."/>
            <person name="Lee S.-C."/>
            <person name="Kwon J.-K."/>
            <person name="Lee H.-Y."/>
            <person name="Koo N."/>
            <person name="Hong Y."/>
            <person name="Kim R.W."/>
            <person name="Kang W.-H."/>
            <person name="Huh J.H."/>
            <person name="Kang B.-C."/>
            <person name="Yang T.-J."/>
            <person name="Lee Y.-H."/>
            <person name="Bennetzen J.L."/>
            <person name="Choi D."/>
        </authorList>
    </citation>
    <scope>NUCLEOTIDE SEQUENCE [LARGE SCALE GENOMIC DNA]</scope>
    <source>
        <strain evidence="2">cv. PBC81</strain>
    </source>
</reference>
<sequence length="316" mass="34928">MSESPCSSQRMTQSQSQKLFGACKDQEKNISKGKEKVDECVVVIVKKKKQIREKMSATLNEYHSGDNMWLKNNDTHAGNPIGVNLSTMWERKLIVHLRESGNKLSVNLVDDVEQENIDVGDHIDVGAEDHLSDNVIDDVGQETVGVGDRIDADAGDKSTVILDDTPVVPHRIGKPTAICETPYVSKFDSGCSNIQGQPTKCIDKGHSRKYIFSIKHPFTISITEPFHDMKLLSSFNKFVDKSLQLNSNPVYSKSVNNLSNAFDFGVVTIKIKEWFYTVGYAGVPLTDSIGGSTMISNSFVRMCYIISLESGIIGNS</sequence>
<comment type="caution">
    <text evidence="1">The sequence shown here is derived from an EMBL/GenBank/DDBJ whole genome shotgun (WGS) entry which is preliminary data.</text>
</comment>
<evidence type="ECO:0000313" key="1">
    <source>
        <dbReference type="EMBL" id="PHT55044.1"/>
    </source>
</evidence>
<dbReference type="EMBL" id="MLFT02000002">
    <property type="protein sequence ID" value="PHT55044.1"/>
    <property type="molecule type" value="Genomic_DNA"/>
</dbReference>
<dbReference type="AlphaFoldDB" id="A0A2G2XC23"/>
<evidence type="ECO:0000313" key="2">
    <source>
        <dbReference type="Proteomes" id="UP000224567"/>
    </source>
</evidence>
<dbReference type="OrthoDB" id="1302742at2759"/>
<accession>A0A2G2XC23</accession>
<name>A0A2G2XC23_CAPBA</name>
<protein>
    <submittedName>
        <fullName evidence="1">Uncharacterized protein</fullName>
    </submittedName>
</protein>